<dbReference type="SUPFAM" id="SSF53067">
    <property type="entry name" value="Actin-like ATPase domain"/>
    <property type="match status" value="1"/>
</dbReference>
<keyword evidence="6" id="KW-1185">Reference proteome</keyword>
<name>A0A1M5F0Z6_9FLAO</name>
<dbReference type="GO" id="GO:0005997">
    <property type="term" value="P:xylulose metabolic process"/>
    <property type="evidence" value="ECO:0007669"/>
    <property type="project" value="TreeGrafter"/>
</dbReference>
<dbReference type="Proteomes" id="UP000184518">
    <property type="component" value="Unassembled WGS sequence"/>
</dbReference>
<comment type="similarity">
    <text evidence="1">Belongs to the FGGY kinase family.</text>
</comment>
<dbReference type="EMBL" id="FQUT01000007">
    <property type="protein sequence ID" value="SHF85126.1"/>
    <property type="molecule type" value="Genomic_DNA"/>
</dbReference>
<evidence type="ECO:0000313" key="5">
    <source>
        <dbReference type="EMBL" id="SHF85126.1"/>
    </source>
</evidence>
<dbReference type="InterPro" id="IPR043129">
    <property type="entry name" value="ATPase_NBD"/>
</dbReference>
<proteinExistence type="inferred from homology"/>
<evidence type="ECO:0000256" key="1">
    <source>
        <dbReference type="ARBA" id="ARBA00009156"/>
    </source>
</evidence>
<dbReference type="STRING" id="1416778.SAMN05443633_107128"/>
<dbReference type="PANTHER" id="PTHR10196">
    <property type="entry name" value="SUGAR KINASE"/>
    <property type="match status" value="1"/>
</dbReference>
<keyword evidence="3 5" id="KW-0418">Kinase</keyword>
<organism evidence="5 6">
    <name type="scientific">Chryseobacterium arachidis</name>
    <dbReference type="NCBI Taxonomy" id="1416778"/>
    <lineage>
        <taxon>Bacteria</taxon>
        <taxon>Pseudomonadati</taxon>
        <taxon>Bacteroidota</taxon>
        <taxon>Flavobacteriia</taxon>
        <taxon>Flavobacteriales</taxon>
        <taxon>Weeksellaceae</taxon>
        <taxon>Chryseobacterium group</taxon>
        <taxon>Chryseobacterium</taxon>
    </lineage>
</organism>
<gene>
    <name evidence="5" type="ORF">SAMN05443633_107128</name>
</gene>
<dbReference type="CDD" id="cd07772">
    <property type="entry name" value="ASKHA_NBD_FGGY_NaCK-like"/>
    <property type="match status" value="1"/>
</dbReference>
<dbReference type="InterPro" id="IPR018484">
    <property type="entry name" value="FGGY_N"/>
</dbReference>
<protein>
    <submittedName>
        <fullName evidence="5">Sugar (Pentulose or hexulose) kinase</fullName>
    </submittedName>
</protein>
<dbReference type="Pfam" id="PF00370">
    <property type="entry name" value="FGGY_N"/>
    <property type="match status" value="1"/>
</dbReference>
<dbReference type="PANTHER" id="PTHR10196:SF57">
    <property type="entry name" value="XYLULOSE KINASE"/>
    <property type="match status" value="1"/>
</dbReference>
<keyword evidence="2" id="KW-0808">Transferase</keyword>
<sequence>MLRRFAPRNDKKFIPRMSKKKVTIVFDIGKTNKKFFLFDKNYKEVVREYTELPLTTDEDGYPTEDLVALQNWIKDNFNAILDDENFEVKAINFSTYGASFVHLDQKGNVLTPLYNYTKPMEDEILDLFYEKHGSKLKIARETASPQAGMLNSGLQLFWLKYRHPEVFKKIRYSLHLPQYLSYLFTGICVSEFTSIGCHTNLWDYDKNDYHDWVYEEEIDALLPPIVPTSASINTSYRNKKIKIGVGIHDSSSALLPYILSKKEPFLLLSTGTWSISLNPFNDESLTDEDIENNCLNYMRIDGKRVKASRFFMGNEYKIQVEKLCAHYGKEYGFHREVQFDQDLYLRLMKHKAVYFRFEGIILKRKMISETDLNSFATFEEAYHQLMIELMDLQIHTIKNAIGNSEIENIYIDGGFTDNDVFMKLMSHHFQHYNVMSTHSPLGSALGASMVISNKKIDETFLQQHYQMKVLQPLIFNL</sequence>
<evidence type="ECO:0000256" key="3">
    <source>
        <dbReference type="ARBA" id="ARBA00022777"/>
    </source>
</evidence>
<accession>A0A1M5F0Z6</accession>
<dbReference type="AlphaFoldDB" id="A0A1M5F0Z6"/>
<evidence type="ECO:0000259" key="4">
    <source>
        <dbReference type="Pfam" id="PF00370"/>
    </source>
</evidence>
<reference evidence="6" key="1">
    <citation type="submission" date="2016-11" db="EMBL/GenBank/DDBJ databases">
        <authorList>
            <person name="Varghese N."/>
            <person name="Submissions S."/>
        </authorList>
    </citation>
    <scope>NUCLEOTIDE SEQUENCE [LARGE SCALE GENOMIC DNA]</scope>
    <source>
        <strain evidence="6">DSM 27619</strain>
    </source>
</reference>
<feature type="domain" description="Carbohydrate kinase FGGY N-terminal" evidence="4">
    <location>
        <begin position="23"/>
        <end position="244"/>
    </location>
</feature>
<dbReference type="GO" id="GO:0004856">
    <property type="term" value="F:D-xylulokinase activity"/>
    <property type="evidence" value="ECO:0007669"/>
    <property type="project" value="TreeGrafter"/>
</dbReference>
<dbReference type="GO" id="GO:0005829">
    <property type="term" value="C:cytosol"/>
    <property type="evidence" value="ECO:0007669"/>
    <property type="project" value="TreeGrafter"/>
</dbReference>
<dbReference type="Gene3D" id="3.30.420.40">
    <property type="match status" value="2"/>
</dbReference>
<evidence type="ECO:0000313" key="6">
    <source>
        <dbReference type="Proteomes" id="UP000184518"/>
    </source>
</evidence>
<evidence type="ECO:0000256" key="2">
    <source>
        <dbReference type="ARBA" id="ARBA00022679"/>
    </source>
</evidence>